<evidence type="ECO:0000256" key="1">
    <source>
        <dbReference type="SAM" id="MobiDB-lite"/>
    </source>
</evidence>
<dbReference type="Proteomes" id="UP001287356">
    <property type="component" value="Unassembled WGS sequence"/>
</dbReference>
<feature type="non-terminal residue" evidence="3">
    <location>
        <position position="330"/>
    </location>
</feature>
<dbReference type="Pfam" id="PF17100">
    <property type="entry name" value="NACHT_N"/>
    <property type="match status" value="1"/>
</dbReference>
<sequence length="330" mass="36770">MGTELHAAEDPLQGSPSLVEAHDPPPEPVDPELVASSAIDPASYPLSSATSSLDVSRPTAPTGLAAAPESQLRSEESKATAPSLWDRAYDLLRENEPDLVIEYERLLSHELPVTEGTCSANSYNPIPKCFPEGRRRQLKTIIDCGLRRMEERKTTYTIAGHKFVLEDQIAKVADFALWTKDFVAAAVNASPEASLAWAGVCIILPILTSPRAAEQANGDGFAYVTSRLRYYVELEHLLWPRNLESKDGLQKEFEDHIVDLYQHILDFQLKSVLRFYRSWSGKLLRDVSKSDDWKEKLSHIKNLETIVNKESKVINTLASRQALESVSDNA</sequence>
<dbReference type="AlphaFoldDB" id="A0AAE0N5T7"/>
<feature type="domain" description="NWD NACHT-NTPase N-terminal" evidence="2">
    <location>
        <begin position="83"/>
        <end position="309"/>
    </location>
</feature>
<reference evidence="3" key="2">
    <citation type="submission" date="2023-06" db="EMBL/GenBank/DDBJ databases">
        <authorList>
            <consortium name="Lawrence Berkeley National Laboratory"/>
            <person name="Haridas S."/>
            <person name="Hensen N."/>
            <person name="Bonometti L."/>
            <person name="Westerberg I."/>
            <person name="Brannstrom I.O."/>
            <person name="Guillou S."/>
            <person name="Cros-Aarteil S."/>
            <person name="Calhoun S."/>
            <person name="Kuo A."/>
            <person name="Mondo S."/>
            <person name="Pangilinan J."/>
            <person name="Riley R."/>
            <person name="Labutti K."/>
            <person name="Andreopoulos B."/>
            <person name="Lipzen A."/>
            <person name="Chen C."/>
            <person name="Yanf M."/>
            <person name="Daum C."/>
            <person name="Ng V."/>
            <person name="Clum A."/>
            <person name="Steindorff A."/>
            <person name="Ohm R."/>
            <person name="Martin F."/>
            <person name="Silar P."/>
            <person name="Natvig D."/>
            <person name="Lalanne C."/>
            <person name="Gautier V."/>
            <person name="Ament-Velasquez S.L."/>
            <person name="Kruys A."/>
            <person name="Hutchinson M.I."/>
            <person name="Powell A.J."/>
            <person name="Barry K."/>
            <person name="Miller A.N."/>
            <person name="Grigoriev I.V."/>
            <person name="Debuchy R."/>
            <person name="Gladieux P."/>
            <person name="Thoren M.H."/>
            <person name="Johannesson H."/>
        </authorList>
    </citation>
    <scope>NUCLEOTIDE SEQUENCE</scope>
    <source>
        <strain evidence="3">CBS 958.72</strain>
    </source>
</reference>
<proteinExistence type="predicted"/>
<feature type="region of interest" description="Disordered" evidence="1">
    <location>
        <begin position="1"/>
        <end position="79"/>
    </location>
</feature>
<name>A0AAE0N5T7_9PEZI</name>
<reference evidence="3" key="1">
    <citation type="journal article" date="2023" name="Mol. Phylogenet. Evol.">
        <title>Genome-scale phylogeny and comparative genomics of the fungal order Sordariales.</title>
        <authorList>
            <person name="Hensen N."/>
            <person name="Bonometti L."/>
            <person name="Westerberg I."/>
            <person name="Brannstrom I.O."/>
            <person name="Guillou S."/>
            <person name="Cros-Aarteil S."/>
            <person name="Calhoun S."/>
            <person name="Haridas S."/>
            <person name="Kuo A."/>
            <person name="Mondo S."/>
            <person name="Pangilinan J."/>
            <person name="Riley R."/>
            <person name="LaButti K."/>
            <person name="Andreopoulos B."/>
            <person name="Lipzen A."/>
            <person name="Chen C."/>
            <person name="Yan M."/>
            <person name="Daum C."/>
            <person name="Ng V."/>
            <person name="Clum A."/>
            <person name="Steindorff A."/>
            <person name="Ohm R.A."/>
            <person name="Martin F."/>
            <person name="Silar P."/>
            <person name="Natvig D.O."/>
            <person name="Lalanne C."/>
            <person name="Gautier V."/>
            <person name="Ament-Velasquez S.L."/>
            <person name="Kruys A."/>
            <person name="Hutchinson M.I."/>
            <person name="Powell A.J."/>
            <person name="Barry K."/>
            <person name="Miller A.N."/>
            <person name="Grigoriev I.V."/>
            <person name="Debuchy R."/>
            <person name="Gladieux P."/>
            <person name="Hiltunen Thoren M."/>
            <person name="Johannesson H."/>
        </authorList>
    </citation>
    <scope>NUCLEOTIDE SEQUENCE</scope>
    <source>
        <strain evidence="3">CBS 958.72</strain>
    </source>
</reference>
<feature type="compositionally biased region" description="Polar residues" evidence="1">
    <location>
        <begin position="45"/>
        <end position="54"/>
    </location>
</feature>
<evidence type="ECO:0000259" key="2">
    <source>
        <dbReference type="Pfam" id="PF17100"/>
    </source>
</evidence>
<protein>
    <recommendedName>
        <fullName evidence="2">NWD NACHT-NTPase N-terminal domain-containing protein</fullName>
    </recommendedName>
</protein>
<gene>
    <name evidence="3" type="ORF">B0T24DRAFT_531539</name>
</gene>
<keyword evidence="4" id="KW-1185">Reference proteome</keyword>
<comment type="caution">
    <text evidence="3">The sequence shown here is derived from an EMBL/GenBank/DDBJ whole genome shotgun (WGS) entry which is preliminary data.</text>
</comment>
<evidence type="ECO:0000313" key="3">
    <source>
        <dbReference type="EMBL" id="KAK3371786.1"/>
    </source>
</evidence>
<accession>A0AAE0N5T7</accession>
<evidence type="ECO:0000313" key="4">
    <source>
        <dbReference type="Proteomes" id="UP001287356"/>
    </source>
</evidence>
<dbReference type="InterPro" id="IPR031359">
    <property type="entry name" value="NACHT_N"/>
</dbReference>
<organism evidence="3 4">
    <name type="scientific">Lasiosphaeria ovina</name>
    <dbReference type="NCBI Taxonomy" id="92902"/>
    <lineage>
        <taxon>Eukaryota</taxon>
        <taxon>Fungi</taxon>
        <taxon>Dikarya</taxon>
        <taxon>Ascomycota</taxon>
        <taxon>Pezizomycotina</taxon>
        <taxon>Sordariomycetes</taxon>
        <taxon>Sordariomycetidae</taxon>
        <taxon>Sordariales</taxon>
        <taxon>Lasiosphaeriaceae</taxon>
        <taxon>Lasiosphaeria</taxon>
    </lineage>
</organism>
<dbReference type="EMBL" id="JAULSN010000005">
    <property type="protein sequence ID" value="KAK3371786.1"/>
    <property type="molecule type" value="Genomic_DNA"/>
</dbReference>